<name>A0A8K0UFK8_9AGAR</name>
<gene>
    <name evidence="2" type="ORF">BXZ70DRAFT_627309</name>
</gene>
<feature type="region of interest" description="Disordered" evidence="1">
    <location>
        <begin position="15"/>
        <end position="34"/>
    </location>
</feature>
<accession>A0A8K0UFK8</accession>
<evidence type="ECO:0000313" key="3">
    <source>
        <dbReference type="Proteomes" id="UP000813824"/>
    </source>
</evidence>
<keyword evidence="3" id="KW-1185">Reference proteome</keyword>
<comment type="caution">
    <text evidence="2">The sequence shown here is derived from an EMBL/GenBank/DDBJ whole genome shotgun (WGS) entry which is preliminary data.</text>
</comment>
<sequence>MEKLLKDIDTDVSSITSSRKTGSSFGSSSTLVGTGPAVPVERKKSVMLASVDKLLAPFAGLERVVIQKRMNEISTHMDAVFIPPKVYEDLLEYQRVGLYRDVIRFRAWDLILVLLERRRTEGIIDNIVKWPEMEIQLFLRQLSVFKLSGWTMHPAKYTPIKPTSSSSPHPNPPVNRDEILASSYRNIVGSLVQRNPYIIQELFDVNQFILLELDKSDPDILFDDGKCLDYFFDVLGREPTPKDKEKWPLPAQAAHLVEFLTVVDRGQSEEVVDYILRTLPLLPMEKPLPVHTDTPLVSPVLQMHTERHPAVRFLWFTLHLTSRSSVAASQLLHGGFLAILEEIIRDDTMTEGREDVVLLICMLVGVISAKDLCDFSLYYHLGVKHTDLFLAILPTFTQNYRAINAFRGPHCEGELPNDLKMFYKELLDHLSCIDPAEDMRGWDELLNELAPGRTYLLADALLDRFAISAQQVIMNLVRLRMTGRGFNASHAPSISHAVHESVGPENPCQERLTALRSLIRKVTKRGLGSALIDNSASIDALAVVYTDYILPVELPRANGFAIFFDTLVHATQADLYTPCSLPPLASAYVEQLQTTPARQLQDLVNYLLDAIASNIRSGGDASADSERRRSTAHTLLSLLNFVIHLSKSSSDASKLFIASDFPALLLTLLSQHSLLDPETGDDHGWSQTRILLAFGALAIHHTHTLKERLRDTIFDEVLETLAPRLLFVTLYIQIPKSRFYDLTAPILNLSTRSSVHSYVLPMPDGPRFSKHPWEQLIATFADIRHDQHDQSKQWATKQVLLFAASVEEESWGSLSSIMYRVPTGMRSMFYYIITSYLGCHTPRGLSGDAYTSPTTRLSAQTEAYLKHLAGIAESRGFEVTNPVDRFISLTALATRAERAAVEGICMDEMLGLIGAVLRGRYDVVPLTNVQRERRVKECNWMQFQIEHVKANSDF</sequence>
<dbReference type="OrthoDB" id="3001418at2759"/>
<organism evidence="2 3">
    <name type="scientific">Cristinia sonorae</name>
    <dbReference type="NCBI Taxonomy" id="1940300"/>
    <lineage>
        <taxon>Eukaryota</taxon>
        <taxon>Fungi</taxon>
        <taxon>Dikarya</taxon>
        <taxon>Basidiomycota</taxon>
        <taxon>Agaricomycotina</taxon>
        <taxon>Agaricomycetes</taxon>
        <taxon>Agaricomycetidae</taxon>
        <taxon>Agaricales</taxon>
        <taxon>Pleurotineae</taxon>
        <taxon>Stephanosporaceae</taxon>
        <taxon>Cristinia</taxon>
    </lineage>
</organism>
<evidence type="ECO:0000313" key="2">
    <source>
        <dbReference type="EMBL" id="KAH8082450.1"/>
    </source>
</evidence>
<dbReference type="Proteomes" id="UP000813824">
    <property type="component" value="Unassembled WGS sequence"/>
</dbReference>
<protein>
    <submittedName>
        <fullName evidence="2">Uncharacterized protein</fullName>
    </submittedName>
</protein>
<proteinExistence type="predicted"/>
<reference evidence="2" key="1">
    <citation type="journal article" date="2021" name="New Phytol.">
        <title>Evolutionary innovations through gain and loss of genes in the ectomycorrhizal Boletales.</title>
        <authorList>
            <person name="Wu G."/>
            <person name="Miyauchi S."/>
            <person name="Morin E."/>
            <person name="Kuo A."/>
            <person name="Drula E."/>
            <person name="Varga T."/>
            <person name="Kohler A."/>
            <person name="Feng B."/>
            <person name="Cao Y."/>
            <person name="Lipzen A."/>
            <person name="Daum C."/>
            <person name="Hundley H."/>
            <person name="Pangilinan J."/>
            <person name="Johnson J."/>
            <person name="Barry K."/>
            <person name="LaButti K."/>
            <person name="Ng V."/>
            <person name="Ahrendt S."/>
            <person name="Min B."/>
            <person name="Choi I.G."/>
            <person name="Park H."/>
            <person name="Plett J.M."/>
            <person name="Magnuson J."/>
            <person name="Spatafora J.W."/>
            <person name="Nagy L.G."/>
            <person name="Henrissat B."/>
            <person name="Grigoriev I.V."/>
            <person name="Yang Z.L."/>
            <person name="Xu J."/>
            <person name="Martin F.M."/>
        </authorList>
    </citation>
    <scope>NUCLEOTIDE SEQUENCE</scope>
    <source>
        <strain evidence="2">KKN 215</strain>
    </source>
</reference>
<dbReference type="EMBL" id="JAEVFJ010000050">
    <property type="protein sequence ID" value="KAH8082450.1"/>
    <property type="molecule type" value="Genomic_DNA"/>
</dbReference>
<dbReference type="AlphaFoldDB" id="A0A8K0UFK8"/>
<evidence type="ECO:0000256" key="1">
    <source>
        <dbReference type="SAM" id="MobiDB-lite"/>
    </source>
</evidence>